<reference evidence="5 6" key="1">
    <citation type="submission" date="2018-01" db="EMBL/GenBank/DDBJ databases">
        <title>Draft genome sequence of Sphaerisporangium sp. 7K107.</title>
        <authorList>
            <person name="Sahin N."/>
            <person name="Saygin H."/>
            <person name="Ay H."/>
        </authorList>
    </citation>
    <scope>NUCLEOTIDE SEQUENCE [LARGE SCALE GENOMIC DNA]</scope>
    <source>
        <strain evidence="5 6">7K107</strain>
    </source>
</reference>
<evidence type="ECO:0000313" key="6">
    <source>
        <dbReference type="Proteomes" id="UP000248544"/>
    </source>
</evidence>
<evidence type="ECO:0000256" key="3">
    <source>
        <dbReference type="SAM" id="MobiDB-lite"/>
    </source>
</evidence>
<dbReference type="Gene3D" id="1.10.357.10">
    <property type="entry name" value="Tetracycline Repressor, domain 2"/>
    <property type="match status" value="1"/>
</dbReference>
<dbReference type="GO" id="GO:0000976">
    <property type="term" value="F:transcription cis-regulatory region binding"/>
    <property type="evidence" value="ECO:0007669"/>
    <property type="project" value="TreeGrafter"/>
</dbReference>
<evidence type="ECO:0000259" key="4">
    <source>
        <dbReference type="PROSITE" id="PS50977"/>
    </source>
</evidence>
<proteinExistence type="predicted"/>
<dbReference type="Pfam" id="PF00440">
    <property type="entry name" value="TetR_N"/>
    <property type="match status" value="1"/>
</dbReference>
<evidence type="ECO:0000313" key="5">
    <source>
        <dbReference type="EMBL" id="PZG25591.1"/>
    </source>
</evidence>
<feature type="region of interest" description="Disordered" evidence="3">
    <location>
        <begin position="74"/>
        <end position="103"/>
    </location>
</feature>
<dbReference type="AlphaFoldDB" id="A0A2W2ERY4"/>
<evidence type="ECO:0000256" key="2">
    <source>
        <dbReference type="PROSITE-ProRule" id="PRU00335"/>
    </source>
</evidence>
<gene>
    <name evidence="5" type="ORF">C1I98_34495</name>
</gene>
<dbReference type="RefSeq" id="WP_111171523.1">
    <property type="nucleotide sequence ID" value="NZ_POUA01000454.1"/>
</dbReference>
<dbReference type="SUPFAM" id="SSF46689">
    <property type="entry name" value="Homeodomain-like"/>
    <property type="match status" value="1"/>
</dbReference>
<dbReference type="EMBL" id="POUA01000454">
    <property type="protein sequence ID" value="PZG25591.1"/>
    <property type="molecule type" value="Genomic_DNA"/>
</dbReference>
<organism evidence="5 6">
    <name type="scientific">Spongiactinospora gelatinilytica</name>
    <dbReference type="NCBI Taxonomy" id="2666298"/>
    <lineage>
        <taxon>Bacteria</taxon>
        <taxon>Bacillati</taxon>
        <taxon>Actinomycetota</taxon>
        <taxon>Actinomycetes</taxon>
        <taxon>Streptosporangiales</taxon>
        <taxon>Streptosporangiaceae</taxon>
        <taxon>Spongiactinospora</taxon>
    </lineage>
</organism>
<dbReference type="PANTHER" id="PTHR30055">
    <property type="entry name" value="HTH-TYPE TRANSCRIPTIONAL REGULATOR RUTR"/>
    <property type="match status" value="1"/>
</dbReference>
<dbReference type="PROSITE" id="PS50977">
    <property type="entry name" value="HTH_TETR_2"/>
    <property type="match status" value="1"/>
</dbReference>
<dbReference type="InterPro" id="IPR009057">
    <property type="entry name" value="Homeodomain-like_sf"/>
</dbReference>
<dbReference type="PRINTS" id="PR00455">
    <property type="entry name" value="HTHTETR"/>
</dbReference>
<sequence length="129" mass="14217">MTAKRRPRVGARQRREEVIEAALVEFSRKGLRGGSTIAIARRAGLSHANLFRLFPTKKKLFLAVLTRGVREDRAGDAGRGGHLGGADRAARAAAHAPPPGPCTSWPRRWSRRVRTGLLIFFSLMIVITH</sequence>
<feature type="domain" description="HTH tetR-type" evidence="4">
    <location>
        <begin position="12"/>
        <end position="72"/>
    </location>
</feature>
<feature type="DNA-binding region" description="H-T-H motif" evidence="2">
    <location>
        <begin position="35"/>
        <end position="54"/>
    </location>
</feature>
<dbReference type="InterPro" id="IPR001647">
    <property type="entry name" value="HTH_TetR"/>
</dbReference>
<dbReference type="InterPro" id="IPR050109">
    <property type="entry name" value="HTH-type_TetR-like_transc_reg"/>
</dbReference>
<dbReference type="Proteomes" id="UP000248544">
    <property type="component" value="Unassembled WGS sequence"/>
</dbReference>
<dbReference type="PANTHER" id="PTHR30055:SF146">
    <property type="entry name" value="HTH-TYPE TRANSCRIPTIONAL DUAL REGULATOR CECR"/>
    <property type="match status" value="1"/>
</dbReference>
<evidence type="ECO:0000256" key="1">
    <source>
        <dbReference type="ARBA" id="ARBA00023125"/>
    </source>
</evidence>
<comment type="caution">
    <text evidence="5">The sequence shown here is derived from an EMBL/GenBank/DDBJ whole genome shotgun (WGS) entry which is preliminary data.</text>
</comment>
<keyword evidence="1 2" id="KW-0238">DNA-binding</keyword>
<name>A0A2W2ERY4_9ACTN</name>
<keyword evidence="6" id="KW-1185">Reference proteome</keyword>
<dbReference type="GO" id="GO:0003700">
    <property type="term" value="F:DNA-binding transcription factor activity"/>
    <property type="evidence" value="ECO:0007669"/>
    <property type="project" value="TreeGrafter"/>
</dbReference>
<accession>A0A2W2ERY4</accession>
<protein>
    <recommendedName>
        <fullName evidence="4">HTH tetR-type domain-containing protein</fullName>
    </recommendedName>
</protein>